<proteinExistence type="inferred from homology"/>
<evidence type="ECO:0000256" key="2">
    <source>
        <dbReference type="ARBA" id="ARBA00023015"/>
    </source>
</evidence>
<evidence type="ECO:0000256" key="3">
    <source>
        <dbReference type="ARBA" id="ARBA00023082"/>
    </source>
</evidence>
<evidence type="ECO:0000256" key="5">
    <source>
        <dbReference type="SAM" id="MobiDB-lite"/>
    </source>
</evidence>
<dbReference type="Gene3D" id="1.10.1740.10">
    <property type="match status" value="1"/>
</dbReference>
<organism evidence="8 9">
    <name type="scientific">Steroidobacter gossypii</name>
    <dbReference type="NCBI Taxonomy" id="2805490"/>
    <lineage>
        <taxon>Bacteria</taxon>
        <taxon>Pseudomonadati</taxon>
        <taxon>Pseudomonadota</taxon>
        <taxon>Gammaproteobacteria</taxon>
        <taxon>Steroidobacterales</taxon>
        <taxon>Steroidobacteraceae</taxon>
        <taxon>Steroidobacter</taxon>
    </lineage>
</organism>
<keyword evidence="4" id="KW-0804">Transcription</keyword>
<dbReference type="InterPro" id="IPR013249">
    <property type="entry name" value="RNA_pol_sigma70_r4_t2"/>
</dbReference>
<evidence type="ECO:0000259" key="7">
    <source>
        <dbReference type="Pfam" id="PF08281"/>
    </source>
</evidence>
<keyword evidence="9" id="KW-1185">Reference proteome</keyword>
<dbReference type="NCBIfam" id="TIGR02937">
    <property type="entry name" value="sigma70-ECF"/>
    <property type="match status" value="1"/>
</dbReference>
<name>A0ABS1WV64_9GAMM</name>
<evidence type="ECO:0000259" key="6">
    <source>
        <dbReference type="Pfam" id="PF04542"/>
    </source>
</evidence>
<dbReference type="SUPFAM" id="SSF88946">
    <property type="entry name" value="Sigma2 domain of RNA polymerase sigma factors"/>
    <property type="match status" value="1"/>
</dbReference>
<accession>A0ABS1WV64</accession>
<dbReference type="SUPFAM" id="SSF88659">
    <property type="entry name" value="Sigma3 and sigma4 domains of RNA polymerase sigma factors"/>
    <property type="match status" value="1"/>
</dbReference>
<dbReference type="PANTHER" id="PTHR43133:SF63">
    <property type="entry name" value="RNA POLYMERASE SIGMA FACTOR FECI-RELATED"/>
    <property type="match status" value="1"/>
</dbReference>
<comment type="caution">
    <text evidence="8">The sequence shown here is derived from an EMBL/GenBank/DDBJ whole genome shotgun (WGS) entry which is preliminary data.</text>
</comment>
<dbReference type="InterPro" id="IPR014284">
    <property type="entry name" value="RNA_pol_sigma-70_dom"/>
</dbReference>
<dbReference type="InterPro" id="IPR013324">
    <property type="entry name" value="RNA_pol_sigma_r3/r4-like"/>
</dbReference>
<dbReference type="Pfam" id="PF04542">
    <property type="entry name" value="Sigma70_r2"/>
    <property type="match status" value="1"/>
</dbReference>
<dbReference type="RefSeq" id="WP_203166929.1">
    <property type="nucleotide sequence ID" value="NZ_JAEVLS010000002.1"/>
</dbReference>
<dbReference type="InterPro" id="IPR036388">
    <property type="entry name" value="WH-like_DNA-bd_sf"/>
</dbReference>
<keyword evidence="2" id="KW-0805">Transcription regulation</keyword>
<gene>
    <name evidence="8" type="ORF">JM946_08870</name>
</gene>
<dbReference type="InterPro" id="IPR007627">
    <property type="entry name" value="RNA_pol_sigma70_r2"/>
</dbReference>
<dbReference type="InterPro" id="IPR013325">
    <property type="entry name" value="RNA_pol_sigma_r2"/>
</dbReference>
<feature type="domain" description="RNA polymerase sigma-70 region 2" evidence="6">
    <location>
        <begin position="19"/>
        <end position="76"/>
    </location>
</feature>
<dbReference type="InterPro" id="IPR039425">
    <property type="entry name" value="RNA_pol_sigma-70-like"/>
</dbReference>
<evidence type="ECO:0000313" key="8">
    <source>
        <dbReference type="EMBL" id="MBM0104859.1"/>
    </source>
</evidence>
<evidence type="ECO:0000256" key="1">
    <source>
        <dbReference type="ARBA" id="ARBA00010641"/>
    </source>
</evidence>
<comment type="similarity">
    <text evidence="1">Belongs to the sigma-70 factor family. ECF subfamily.</text>
</comment>
<feature type="domain" description="RNA polymerase sigma factor 70 region 4 type 2" evidence="7">
    <location>
        <begin position="111"/>
        <end position="161"/>
    </location>
</feature>
<keyword evidence="3" id="KW-0731">Sigma factor</keyword>
<reference evidence="8 9" key="1">
    <citation type="journal article" date="2021" name="Int. J. Syst. Evol. Microbiol.">
        <title>Steroidobacter gossypii sp. nov., isolated from soil of cotton cropping field.</title>
        <authorList>
            <person name="Huang R."/>
            <person name="Yang S."/>
            <person name="Zhen C."/>
            <person name="Liu W."/>
        </authorList>
    </citation>
    <scope>NUCLEOTIDE SEQUENCE [LARGE SCALE GENOMIC DNA]</scope>
    <source>
        <strain evidence="8 9">S1-65</strain>
    </source>
</reference>
<dbReference type="Gene3D" id="1.10.10.10">
    <property type="entry name" value="Winged helix-like DNA-binding domain superfamily/Winged helix DNA-binding domain"/>
    <property type="match status" value="1"/>
</dbReference>
<sequence length="194" mass="22217">MAESLDAWFAREILPLEAALLRYLARTWLRRDEIHDLRQEIYVRVYEAAAKSRPLSPKSFVFTTARNLMTDRIRRGRVVSIEATADLEALNVLVDEISPEHRASARQELSRLAHAMDRLPPQCRNVVWLRKVEGMPQRQVAERLGISEGAVEKQITKGVRLLARALFGDKASERGADAPLQVQDDEYEQQQRSD</sequence>
<dbReference type="PANTHER" id="PTHR43133">
    <property type="entry name" value="RNA POLYMERASE ECF-TYPE SIGMA FACTO"/>
    <property type="match status" value="1"/>
</dbReference>
<dbReference type="EMBL" id="JAEVLS010000002">
    <property type="protein sequence ID" value="MBM0104859.1"/>
    <property type="molecule type" value="Genomic_DNA"/>
</dbReference>
<dbReference type="Proteomes" id="UP000661077">
    <property type="component" value="Unassembled WGS sequence"/>
</dbReference>
<dbReference type="Pfam" id="PF08281">
    <property type="entry name" value="Sigma70_r4_2"/>
    <property type="match status" value="1"/>
</dbReference>
<protein>
    <submittedName>
        <fullName evidence="8">RNA polymerase sigma factor</fullName>
    </submittedName>
</protein>
<feature type="region of interest" description="Disordered" evidence="5">
    <location>
        <begin position="173"/>
        <end position="194"/>
    </location>
</feature>
<evidence type="ECO:0000256" key="4">
    <source>
        <dbReference type="ARBA" id="ARBA00023163"/>
    </source>
</evidence>
<evidence type="ECO:0000313" key="9">
    <source>
        <dbReference type="Proteomes" id="UP000661077"/>
    </source>
</evidence>